<dbReference type="Proteomes" id="UP000245119">
    <property type="component" value="Linkage Group LG3"/>
</dbReference>
<feature type="region of interest" description="Disordered" evidence="1">
    <location>
        <begin position="99"/>
        <end position="118"/>
    </location>
</feature>
<keyword evidence="3" id="KW-1185">Reference proteome</keyword>
<gene>
    <name evidence="2" type="ORF">C0Q70_06143</name>
</gene>
<dbReference type="AlphaFoldDB" id="A0A2T7PN67"/>
<evidence type="ECO:0000313" key="3">
    <source>
        <dbReference type="Proteomes" id="UP000245119"/>
    </source>
</evidence>
<organism evidence="2 3">
    <name type="scientific">Pomacea canaliculata</name>
    <name type="common">Golden apple snail</name>
    <dbReference type="NCBI Taxonomy" id="400727"/>
    <lineage>
        <taxon>Eukaryota</taxon>
        <taxon>Metazoa</taxon>
        <taxon>Spiralia</taxon>
        <taxon>Lophotrochozoa</taxon>
        <taxon>Mollusca</taxon>
        <taxon>Gastropoda</taxon>
        <taxon>Caenogastropoda</taxon>
        <taxon>Architaenioglossa</taxon>
        <taxon>Ampullarioidea</taxon>
        <taxon>Ampullariidae</taxon>
        <taxon>Pomacea</taxon>
    </lineage>
</organism>
<accession>A0A2T7PN67</accession>
<evidence type="ECO:0000313" key="2">
    <source>
        <dbReference type="EMBL" id="PVD34864.1"/>
    </source>
</evidence>
<dbReference type="EMBL" id="PZQS01000003">
    <property type="protein sequence ID" value="PVD34864.1"/>
    <property type="molecule type" value="Genomic_DNA"/>
</dbReference>
<protein>
    <submittedName>
        <fullName evidence="2">Uncharacterized protein</fullName>
    </submittedName>
</protein>
<sequence>MQCTSKPCCDRCTRICSESARESGRQPPRDVMRRDVASSLTGAHNMQLLGGGTEAFARRCKSRRSFVACQSRAAGERRLRRLPLATAYSQQALRRSTATNAFPTKRFGSSGSSSRSRGRELAETVVAVAATRGQRGGGGVGTAIICLV</sequence>
<reference evidence="2 3" key="1">
    <citation type="submission" date="2018-04" db="EMBL/GenBank/DDBJ databases">
        <title>The genome of golden apple snail Pomacea canaliculata provides insight into stress tolerance and invasive adaptation.</title>
        <authorList>
            <person name="Liu C."/>
            <person name="Liu B."/>
            <person name="Ren Y."/>
            <person name="Zhang Y."/>
            <person name="Wang H."/>
            <person name="Li S."/>
            <person name="Jiang F."/>
            <person name="Yin L."/>
            <person name="Zhang G."/>
            <person name="Qian W."/>
            <person name="Fan W."/>
        </authorList>
    </citation>
    <scope>NUCLEOTIDE SEQUENCE [LARGE SCALE GENOMIC DNA]</scope>
    <source>
        <strain evidence="2">SZHN2017</strain>
        <tissue evidence="2">Muscle</tissue>
    </source>
</reference>
<name>A0A2T7PN67_POMCA</name>
<evidence type="ECO:0000256" key="1">
    <source>
        <dbReference type="SAM" id="MobiDB-lite"/>
    </source>
</evidence>
<proteinExistence type="predicted"/>
<comment type="caution">
    <text evidence="2">The sequence shown here is derived from an EMBL/GenBank/DDBJ whole genome shotgun (WGS) entry which is preliminary data.</text>
</comment>